<reference evidence="2" key="1">
    <citation type="journal article" date="2014" name="Proc. Natl. Acad. Sci. U.S.A.">
        <title>Extensive sampling of basidiomycete genomes demonstrates inadequacy of the white-rot/brown-rot paradigm for wood decay fungi.</title>
        <authorList>
            <person name="Riley R."/>
            <person name="Salamov A.A."/>
            <person name="Brown D.W."/>
            <person name="Nagy L.G."/>
            <person name="Floudas D."/>
            <person name="Held B.W."/>
            <person name="Levasseur A."/>
            <person name="Lombard V."/>
            <person name="Morin E."/>
            <person name="Otillar R."/>
            <person name="Lindquist E.A."/>
            <person name="Sun H."/>
            <person name="LaButti K.M."/>
            <person name="Schmutz J."/>
            <person name="Jabbour D."/>
            <person name="Luo H."/>
            <person name="Baker S.E."/>
            <person name="Pisabarro A.G."/>
            <person name="Walton J.D."/>
            <person name="Blanchette R.A."/>
            <person name="Henrissat B."/>
            <person name="Martin F."/>
            <person name="Cullen D."/>
            <person name="Hibbett D.S."/>
            <person name="Grigoriev I.V."/>
        </authorList>
    </citation>
    <scope>NUCLEOTIDE SEQUENCE [LARGE SCALE GENOMIC DNA]</scope>
    <source>
        <strain evidence="2">CBS 339.88</strain>
    </source>
</reference>
<sequence>MYKPPRPMIARWIPLTDGRQEIGFEDVKPHQAPPRAGGSVKPGNCLLLPLSISLAEVELYARIHANYLARPPPVQQGSADLLRQRFNLRRAVKTRCPNVQRIGLEEVQAEGVDGGVSSGGGNAEKLVVV</sequence>
<dbReference type="AlphaFoldDB" id="A0A067SMZ4"/>
<name>A0A067SMZ4_GALM3</name>
<dbReference type="Proteomes" id="UP000027222">
    <property type="component" value="Unassembled WGS sequence"/>
</dbReference>
<accession>A0A067SMZ4</accession>
<organism evidence="1 2">
    <name type="scientific">Galerina marginata (strain CBS 339.88)</name>
    <dbReference type="NCBI Taxonomy" id="685588"/>
    <lineage>
        <taxon>Eukaryota</taxon>
        <taxon>Fungi</taxon>
        <taxon>Dikarya</taxon>
        <taxon>Basidiomycota</taxon>
        <taxon>Agaricomycotina</taxon>
        <taxon>Agaricomycetes</taxon>
        <taxon>Agaricomycetidae</taxon>
        <taxon>Agaricales</taxon>
        <taxon>Agaricineae</taxon>
        <taxon>Strophariaceae</taxon>
        <taxon>Galerina</taxon>
    </lineage>
</organism>
<proteinExistence type="predicted"/>
<dbReference type="EMBL" id="KL142404">
    <property type="protein sequence ID" value="KDR69059.1"/>
    <property type="molecule type" value="Genomic_DNA"/>
</dbReference>
<keyword evidence="2" id="KW-1185">Reference proteome</keyword>
<evidence type="ECO:0000313" key="1">
    <source>
        <dbReference type="EMBL" id="KDR69059.1"/>
    </source>
</evidence>
<dbReference type="HOGENOM" id="CLU_1948967_0_0_1"/>
<evidence type="ECO:0000313" key="2">
    <source>
        <dbReference type="Proteomes" id="UP000027222"/>
    </source>
</evidence>
<gene>
    <name evidence="1" type="ORF">GALMADRAFT_933533</name>
</gene>
<protein>
    <submittedName>
        <fullName evidence="1">Uncharacterized protein</fullName>
    </submittedName>
</protein>